<accession>A0ABR3DTK0</accession>
<evidence type="ECO:0000313" key="1">
    <source>
        <dbReference type="EMBL" id="KAL0475988.1"/>
    </source>
</evidence>
<proteinExistence type="predicted"/>
<gene>
    <name evidence="1" type="ORF">QR685DRAFT_514176</name>
</gene>
<evidence type="ECO:0000313" key="2">
    <source>
        <dbReference type="Proteomes" id="UP001451303"/>
    </source>
</evidence>
<organism evidence="1 2">
    <name type="scientific">Neurospora intermedia</name>
    <dbReference type="NCBI Taxonomy" id="5142"/>
    <lineage>
        <taxon>Eukaryota</taxon>
        <taxon>Fungi</taxon>
        <taxon>Dikarya</taxon>
        <taxon>Ascomycota</taxon>
        <taxon>Pezizomycotina</taxon>
        <taxon>Sordariomycetes</taxon>
        <taxon>Sordariomycetidae</taxon>
        <taxon>Sordariales</taxon>
        <taxon>Sordariaceae</taxon>
        <taxon>Neurospora</taxon>
    </lineage>
</organism>
<dbReference type="EMBL" id="JAVLET010000001">
    <property type="protein sequence ID" value="KAL0475988.1"/>
    <property type="molecule type" value="Genomic_DNA"/>
</dbReference>
<sequence>MSNTIELPTDLETSLALKFIPIIELQENFSNFEEWEHSIRFCLRYHNLLQFIEGKQTSTSSYYEYGYDPEDEGRRNDPTLHRRLLVYSLIWKSAVAIFRQSPFSKDLEDELYKNRDHEPKKLWNLLHTHIQSIRNPKPVAPPKTGKSSRK</sequence>
<protein>
    <submittedName>
        <fullName evidence="1">Uncharacterized protein</fullName>
    </submittedName>
</protein>
<reference evidence="1 2" key="1">
    <citation type="submission" date="2023-09" db="EMBL/GenBank/DDBJ databases">
        <title>Multi-omics analysis of a traditional fermented food reveals byproduct-associated fungal strains for waste-to-food upcycling.</title>
        <authorList>
            <consortium name="Lawrence Berkeley National Laboratory"/>
            <person name="Rekdal V.M."/>
            <person name="Villalobos-Escobedo J.M."/>
            <person name="Rodriguez-Valeron N."/>
            <person name="Garcia M.O."/>
            <person name="Vasquez D.P."/>
            <person name="Damayanti I."/>
            <person name="Sorensen P.M."/>
            <person name="Baidoo E.E."/>
            <person name="De Carvalho A.C."/>
            <person name="Riley R."/>
            <person name="Lipzen A."/>
            <person name="He G."/>
            <person name="Yan M."/>
            <person name="Haridas S."/>
            <person name="Daum C."/>
            <person name="Yoshinaga Y."/>
            <person name="Ng V."/>
            <person name="Grigoriev I.V."/>
            <person name="Munk R."/>
            <person name="Nuraida L."/>
            <person name="Wijaya C.H."/>
            <person name="Morales P.-C."/>
            <person name="Keasling J.D."/>
        </authorList>
    </citation>
    <scope>NUCLEOTIDE SEQUENCE [LARGE SCALE GENOMIC DNA]</scope>
    <source>
        <strain evidence="1 2">FGSC 2613</strain>
    </source>
</reference>
<comment type="caution">
    <text evidence="1">The sequence shown here is derived from an EMBL/GenBank/DDBJ whole genome shotgun (WGS) entry which is preliminary data.</text>
</comment>
<keyword evidence="2" id="KW-1185">Reference proteome</keyword>
<name>A0ABR3DTK0_NEUIN</name>
<dbReference type="Proteomes" id="UP001451303">
    <property type="component" value="Unassembled WGS sequence"/>
</dbReference>